<protein>
    <submittedName>
        <fullName evidence="1">Uncharacterized protein</fullName>
    </submittedName>
</protein>
<comment type="caution">
    <text evidence="1">The sequence shown here is derived from an EMBL/GenBank/DDBJ whole genome shotgun (WGS) entry which is preliminary data.</text>
</comment>
<keyword evidence="2" id="KW-1185">Reference proteome</keyword>
<gene>
    <name evidence="1" type="ORF">GCWU000325_01999</name>
</gene>
<name>C9LIE0_9BACT</name>
<accession>C9LIE0</accession>
<reference evidence="1" key="1">
    <citation type="submission" date="2009-09" db="EMBL/GenBank/DDBJ databases">
        <authorList>
            <person name="Weinstock G."/>
            <person name="Sodergren E."/>
            <person name="Clifton S."/>
            <person name="Fulton L."/>
            <person name="Fulton B."/>
            <person name="Courtney L."/>
            <person name="Fronick C."/>
            <person name="Harrison M."/>
            <person name="Strong C."/>
            <person name="Farmer C."/>
            <person name="Delahaunty K."/>
            <person name="Markovic C."/>
            <person name="Hall O."/>
            <person name="Minx P."/>
            <person name="Tomlinson C."/>
            <person name="Mitreva M."/>
            <person name="Nelson J."/>
            <person name="Hou S."/>
            <person name="Wollam A."/>
            <person name="Pepin K.H."/>
            <person name="Johnson M."/>
            <person name="Bhonagiri V."/>
            <person name="Nash W.E."/>
            <person name="Warren W."/>
            <person name="Chinwalla A."/>
            <person name="Mardis E.R."/>
            <person name="Wilson R.K."/>
        </authorList>
    </citation>
    <scope>NUCLEOTIDE SEQUENCE [LARGE SCALE GENOMIC DNA]</scope>
    <source>
        <strain evidence="1">ATCC 51259</strain>
    </source>
</reference>
<sequence>MVRLKIKLRLGIYEVLSRKNKRCNEENKQQTEDVLRVAFIVLSLCLRFGN</sequence>
<dbReference type="HOGENOM" id="CLU_3121311_0_0_10"/>
<dbReference type="Proteomes" id="UP000003460">
    <property type="component" value="Unassembled WGS sequence"/>
</dbReference>
<evidence type="ECO:0000313" key="2">
    <source>
        <dbReference type="Proteomes" id="UP000003460"/>
    </source>
</evidence>
<proteinExistence type="predicted"/>
<organism evidence="1 2">
    <name type="scientific">Alloprevotella tannerae ATCC 51259</name>
    <dbReference type="NCBI Taxonomy" id="626522"/>
    <lineage>
        <taxon>Bacteria</taxon>
        <taxon>Pseudomonadati</taxon>
        <taxon>Bacteroidota</taxon>
        <taxon>Bacteroidia</taxon>
        <taxon>Bacteroidales</taxon>
        <taxon>Prevotellaceae</taxon>
        <taxon>Alloprevotella</taxon>
    </lineage>
</organism>
<evidence type="ECO:0000313" key="1">
    <source>
        <dbReference type="EMBL" id="EEX71256.1"/>
    </source>
</evidence>
<dbReference type="AlphaFoldDB" id="C9LIE0"/>
<dbReference type="EMBL" id="ACIJ02000022">
    <property type="protein sequence ID" value="EEX71256.1"/>
    <property type="molecule type" value="Genomic_DNA"/>
</dbReference>